<keyword evidence="3" id="KW-1185">Reference proteome</keyword>
<evidence type="ECO:0000313" key="2">
    <source>
        <dbReference type="EMBL" id="MQL53001.1"/>
    </source>
</evidence>
<organism evidence="2 3">
    <name type="scientific">Desulfofundulus thermobenzoicus</name>
    <dbReference type="NCBI Taxonomy" id="29376"/>
    <lineage>
        <taxon>Bacteria</taxon>
        <taxon>Bacillati</taxon>
        <taxon>Bacillota</taxon>
        <taxon>Clostridia</taxon>
        <taxon>Eubacteriales</taxon>
        <taxon>Peptococcaceae</taxon>
        <taxon>Desulfofundulus</taxon>
    </lineage>
</organism>
<feature type="transmembrane region" description="Helical" evidence="1">
    <location>
        <begin position="113"/>
        <end position="134"/>
    </location>
</feature>
<accession>A0A6N7ISU6</accession>
<dbReference type="PANTHER" id="PTHR43471">
    <property type="entry name" value="ABC TRANSPORTER PERMEASE"/>
    <property type="match status" value="1"/>
</dbReference>
<comment type="caution">
    <text evidence="2">The sequence shown here is derived from an EMBL/GenBank/DDBJ whole genome shotgun (WGS) entry which is preliminary data.</text>
</comment>
<proteinExistence type="predicted"/>
<dbReference type="RefSeq" id="WP_152947426.1">
    <property type="nucleotide sequence ID" value="NZ_WHYR01000035.1"/>
</dbReference>
<protein>
    <submittedName>
        <fullName evidence="2">ABC transporter permease subunit</fullName>
    </submittedName>
</protein>
<evidence type="ECO:0000256" key="1">
    <source>
        <dbReference type="SAM" id="Phobius"/>
    </source>
</evidence>
<feature type="transmembrane region" description="Helical" evidence="1">
    <location>
        <begin position="196"/>
        <end position="216"/>
    </location>
</feature>
<keyword evidence="1" id="KW-1133">Transmembrane helix</keyword>
<dbReference type="AlphaFoldDB" id="A0A6N7ISU6"/>
<dbReference type="GO" id="GO:0005886">
    <property type="term" value="C:plasma membrane"/>
    <property type="evidence" value="ECO:0007669"/>
    <property type="project" value="UniProtKB-SubCell"/>
</dbReference>
<feature type="transmembrane region" description="Helical" evidence="1">
    <location>
        <begin position="263"/>
        <end position="283"/>
    </location>
</feature>
<feature type="transmembrane region" description="Helical" evidence="1">
    <location>
        <begin position="59"/>
        <end position="83"/>
    </location>
</feature>
<keyword evidence="1" id="KW-0472">Membrane</keyword>
<keyword evidence="1" id="KW-0812">Transmembrane</keyword>
<dbReference type="EMBL" id="WHYR01000035">
    <property type="protein sequence ID" value="MQL53001.1"/>
    <property type="molecule type" value="Genomic_DNA"/>
</dbReference>
<evidence type="ECO:0000313" key="3">
    <source>
        <dbReference type="Proteomes" id="UP000441717"/>
    </source>
</evidence>
<feature type="transmembrane region" description="Helical" evidence="1">
    <location>
        <begin position="141"/>
        <end position="163"/>
    </location>
</feature>
<feature type="transmembrane region" description="Helical" evidence="1">
    <location>
        <begin position="169"/>
        <end position="189"/>
    </location>
</feature>
<feature type="transmembrane region" description="Helical" evidence="1">
    <location>
        <begin position="17"/>
        <end position="39"/>
    </location>
</feature>
<dbReference type="Pfam" id="PF12679">
    <property type="entry name" value="ABC2_membrane_2"/>
    <property type="match status" value="1"/>
</dbReference>
<sequence>MWLMAAFTFREAWRKKVVLLAGGLTLAYLVLYGTGLHFVGSKINGNPAGPQNIFQQMEYVLLFVMGVYLASFLVAGLAILAAVGSVSGEIENGTLHALAVRPLSRRALLLGKFAGQGAMLVVYAALFFLALAGLVRWQLGLAIPTLLPALGLFILEPLVLLAVTMLGSVVFSTMGNGVLAFALYALAVVGGMMEQIGAVIGNTSAVYTGIITSLILPADAIYRRLVDGVVKGLAAGGPAGGQGPVNPQMMLGPFGTYSTPSDWMLVYTGAYVLLLLGAATYAFSRRDI</sequence>
<dbReference type="Proteomes" id="UP000441717">
    <property type="component" value="Unassembled WGS sequence"/>
</dbReference>
<name>A0A6N7ISU6_9FIRM</name>
<reference evidence="2 3" key="1">
    <citation type="submission" date="2019-10" db="EMBL/GenBank/DDBJ databases">
        <title>Comparative genomics of sulfur disproportionating microorganisms.</title>
        <authorList>
            <person name="Ward L.M."/>
            <person name="Bertran E."/>
            <person name="Johnston D."/>
        </authorList>
    </citation>
    <scope>NUCLEOTIDE SEQUENCE [LARGE SCALE GENOMIC DNA]</scope>
    <source>
        <strain evidence="2 3">DSM 14055</strain>
    </source>
</reference>
<gene>
    <name evidence="2" type="ORF">GFC01_12165</name>
</gene>
<dbReference type="GO" id="GO:0140359">
    <property type="term" value="F:ABC-type transporter activity"/>
    <property type="evidence" value="ECO:0007669"/>
    <property type="project" value="InterPro"/>
</dbReference>
<dbReference type="OrthoDB" id="5146022at2"/>